<accession>A0A1F7URQ0</accession>
<dbReference type="EMBL" id="MGEJ01000012">
    <property type="protein sequence ID" value="OGL80929.1"/>
    <property type="molecule type" value="Genomic_DNA"/>
</dbReference>
<evidence type="ECO:0000256" key="1">
    <source>
        <dbReference type="ARBA" id="ARBA00006739"/>
    </source>
</evidence>
<evidence type="ECO:0000256" key="5">
    <source>
        <dbReference type="SAM" id="Phobius"/>
    </source>
</evidence>
<comment type="similarity">
    <text evidence="1">Belongs to the glycosyltransferase 2 family.</text>
</comment>
<dbReference type="SUPFAM" id="SSF53448">
    <property type="entry name" value="Nucleotide-diphospho-sugar transferases"/>
    <property type="match status" value="1"/>
</dbReference>
<dbReference type="Gene3D" id="3.90.550.10">
    <property type="entry name" value="Spore Coat Polysaccharide Biosynthesis Protein SpsA, Chain A"/>
    <property type="match status" value="2"/>
</dbReference>
<feature type="transmembrane region" description="Helical" evidence="5">
    <location>
        <begin position="298"/>
        <end position="321"/>
    </location>
</feature>
<keyword evidence="5" id="KW-0812">Transmembrane</keyword>
<evidence type="ECO:0000256" key="3">
    <source>
        <dbReference type="ARBA" id="ARBA00022679"/>
    </source>
</evidence>
<feature type="region of interest" description="Disordered" evidence="4">
    <location>
        <begin position="112"/>
        <end position="143"/>
    </location>
</feature>
<dbReference type="PANTHER" id="PTHR43179">
    <property type="entry name" value="RHAMNOSYLTRANSFERASE WBBL"/>
    <property type="match status" value="1"/>
</dbReference>
<keyword evidence="2" id="KW-0328">Glycosyltransferase</keyword>
<dbReference type="Proteomes" id="UP000176897">
    <property type="component" value="Unassembled WGS sequence"/>
</dbReference>
<feature type="region of interest" description="Disordered" evidence="4">
    <location>
        <begin position="188"/>
        <end position="207"/>
    </location>
</feature>
<dbReference type="InterPro" id="IPR001173">
    <property type="entry name" value="Glyco_trans_2-like"/>
</dbReference>
<evidence type="ECO:0000256" key="2">
    <source>
        <dbReference type="ARBA" id="ARBA00022676"/>
    </source>
</evidence>
<dbReference type="GO" id="GO:0016757">
    <property type="term" value="F:glycosyltransferase activity"/>
    <property type="evidence" value="ECO:0007669"/>
    <property type="project" value="UniProtKB-KW"/>
</dbReference>
<proteinExistence type="inferred from homology"/>
<evidence type="ECO:0000256" key="4">
    <source>
        <dbReference type="SAM" id="MobiDB-lite"/>
    </source>
</evidence>
<dbReference type="Pfam" id="PF00535">
    <property type="entry name" value="Glycos_transf_2"/>
    <property type="match status" value="1"/>
</dbReference>
<dbReference type="PANTHER" id="PTHR43179:SF12">
    <property type="entry name" value="GALACTOFURANOSYLTRANSFERASE GLFT2"/>
    <property type="match status" value="1"/>
</dbReference>
<sequence length="401" mass="45358">MQPKVGIILINYKTYAKRFLEDCRDSMRKMDYPKDKYVVYIVDNATTPETVAYLKEVYPEAVVLPNAVNAGWGGGNNVGIEQAFKDGCEDIVLSNMDVIVHKDWLSELAKAAYSDSPPPQSSPTRGEEAQANSPPSVGGARGGGRPIGIVQSKLLLWPIGKDGIQRLNSVGNQIHFLGFGYCKGYGEPDRPSPGLRPPSPLGRGVGGEGGEAVDIPYASGASMYVKGEVFKKIGLCNPDFFMYHDDMELCLKAKLVGYRVVLAPRSIMWHKYEFKRSIMQVYFMERNRLLTMLEFYKWPTLIILAPAFFALELGVLAGSIIGKYAKPKLRSWGYFFNLRNWKMILRDRKKIQTMRTISDRALTRDFTGKILFQEVMSPVLKYLVNPIFNAYWQVAKRMMWW</sequence>
<keyword evidence="5" id="KW-1133">Transmembrane helix</keyword>
<dbReference type="STRING" id="1802401.A3B21_03105"/>
<comment type="caution">
    <text evidence="7">The sequence shown here is derived from an EMBL/GenBank/DDBJ whole genome shotgun (WGS) entry which is preliminary data.</text>
</comment>
<dbReference type="InterPro" id="IPR029044">
    <property type="entry name" value="Nucleotide-diphossugar_trans"/>
</dbReference>
<dbReference type="AlphaFoldDB" id="A0A1F7URQ0"/>
<gene>
    <name evidence="7" type="ORF">A3B21_03105</name>
</gene>
<name>A0A1F7URQ0_9BACT</name>
<protein>
    <recommendedName>
        <fullName evidence="6">Glycosyltransferase 2-like domain-containing protein</fullName>
    </recommendedName>
</protein>
<keyword evidence="3" id="KW-0808">Transferase</keyword>
<evidence type="ECO:0000259" key="6">
    <source>
        <dbReference type="Pfam" id="PF00535"/>
    </source>
</evidence>
<feature type="domain" description="Glycosyltransferase 2-like" evidence="6">
    <location>
        <begin position="9"/>
        <end position="114"/>
    </location>
</feature>
<reference evidence="7 8" key="1">
    <citation type="journal article" date="2016" name="Nat. Commun.">
        <title>Thousands of microbial genomes shed light on interconnected biogeochemical processes in an aquifer system.</title>
        <authorList>
            <person name="Anantharaman K."/>
            <person name="Brown C.T."/>
            <person name="Hug L.A."/>
            <person name="Sharon I."/>
            <person name="Castelle C.J."/>
            <person name="Probst A.J."/>
            <person name="Thomas B.C."/>
            <person name="Singh A."/>
            <person name="Wilkins M.J."/>
            <person name="Karaoz U."/>
            <person name="Brodie E.L."/>
            <person name="Williams K.H."/>
            <person name="Hubbard S.S."/>
            <person name="Banfield J.F."/>
        </authorList>
    </citation>
    <scope>NUCLEOTIDE SEQUENCE [LARGE SCALE GENOMIC DNA]</scope>
</reference>
<organism evidence="7 8">
    <name type="scientific">Candidatus Uhrbacteria bacterium RIFCSPLOWO2_01_FULL_47_24</name>
    <dbReference type="NCBI Taxonomy" id="1802401"/>
    <lineage>
        <taxon>Bacteria</taxon>
        <taxon>Candidatus Uhriibacteriota</taxon>
    </lineage>
</organism>
<keyword evidence="5" id="KW-0472">Membrane</keyword>
<evidence type="ECO:0000313" key="8">
    <source>
        <dbReference type="Proteomes" id="UP000176897"/>
    </source>
</evidence>
<evidence type="ECO:0000313" key="7">
    <source>
        <dbReference type="EMBL" id="OGL80929.1"/>
    </source>
</evidence>